<evidence type="ECO:0000313" key="3">
    <source>
        <dbReference type="Proteomes" id="UP000467006"/>
    </source>
</evidence>
<dbReference type="AlphaFoldDB" id="A0A7I7K8W6"/>
<feature type="compositionally biased region" description="Basic and acidic residues" evidence="1">
    <location>
        <begin position="25"/>
        <end position="52"/>
    </location>
</feature>
<protein>
    <submittedName>
        <fullName evidence="2">Uncharacterized protein</fullName>
    </submittedName>
</protein>
<gene>
    <name evidence="2" type="ORF">MDUV_53070</name>
</gene>
<dbReference type="Proteomes" id="UP000467006">
    <property type="component" value="Chromosome"/>
</dbReference>
<keyword evidence="3" id="KW-1185">Reference proteome</keyword>
<sequence>MSEHSKPSKAALDKIFGAPLPDTTADEREPSSADDATSHERWLRDNIPPHHD</sequence>
<dbReference type="KEGG" id="mdu:MDUV_53070"/>
<name>A0A7I7K8W6_9MYCO</name>
<proteinExistence type="predicted"/>
<evidence type="ECO:0000256" key="1">
    <source>
        <dbReference type="SAM" id="MobiDB-lite"/>
    </source>
</evidence>
<accession>A0A7I7K8W6</accession>
<reference evidence="2 3" key="1">
    <citation type="journal article" date="2019" name="Emerg. Microbes Infect.">
        <title>Comprehensive subspecies identification of 175 nontuberculous mycobacteria species based on 7547 genomic profiles.</title>
        <authorList>
            <person name="Matsumoto Y."/>
            <person name="Kinjo T."/>
            <person name="Motooka D."/>
            <person name="Nabeya D."/>
            <person name="Jung N."/>
            <person name="Uechi K."/>
            <person name="Horii T."/>
            <person name="Iida T."/>
            <person name="Fujita J."/>
            <person name="Nakamura S."/>
        </authorList>
    </citation>
    <scope>NUCLEOTIDE SEQUENCE [LARGE SCALE GENOMIC DNA]</scope>
    <source>
        <strain evidence="2 3">JCM 6396</strain>
    </source>
</reference>
<organism evidence="2 3">
    <name type="scientific">Mycolicibacterium duvalii</name>
    <dbReference type="NCBI Taxonomy" id="39688"/>
    <lineage>
        <taxon>Bacteria</taxon>
        <taxon>Bacillati</taxon>
        <taxon>Actinomycetota</taxon>
        <taxon>Actinomycetes</taxon>
        <taxon>Mycobacteriales</taxon>
        <taxon>Mycobacteriaceae</taxon>
        <taxon>Mycolicibacterium</taxon>
    </lineage>
</organism>
<dbReference type="RefSeq" id="WP_098006011.1">
    <property type="nucleotide sequence ID" value="NZ_AP022563.1"/>
</dbReference>
<dbReference type="EMBL" id="AP022563">
    <property type="protein sequence ID" value="BBX20447.1"/>
    <property type="molecule type" value="Genomic_DNA"/>
</dbReference>
<evidence type="ECO:0000313" key="2">
    <source>
        <dbReference type="EMBL" id="BBX20447.1"/>
    </source>
</evidence>
<feature type="region of interest" description="Disordered" evidence="1">
    <location>
        <begin position="1"/>
        <end position="52"/>
    </location>
</feature>